<proteinExistence type="predicted"/>
<evidence type="ECO:0000313" key="2">
    <source>
        <dbReference type="Proteomes" id="UP000827092"/>
    </source>
</evidence>
<gene>
    <name evidence="1" type="ORF">JTE90_006155</name>
</gene>
<accession>A0AAV6U6I2</accession>
<protein>
    <submittedName>
        <fullName evidence="1">Uncharacterized protein</fullName>
    </submittedName>
</protein>
<organism evidence="1 2">
    <name type="scientific">Oedothorax gibbosus</name>
    <dbReference type="NCBI Taxonomy" id="931172"/>
    <lineage>
        <taxon>Eukaryota</taxon>
        <taxon>Metazoa</taxon>
        <taxon>Ecdysozoa</taxon>
        <taxon>Arthropoda</taxon>
        <taxon>Chelicerata</taxon>
        <taxon>Arachnida</taxon>
        <taxon>Araneae</taxon>
        <taxon>Araneomorphae</taxon>
        <taxon>Entelegynae</taxon>
        <taxon>Araneoidea</taxon>
        <taxon>Linyphiidae</taxon>
        <taxon>Erigoninae</taxon>
        <taxon>Oedothorax</taxon>
    </lineage>
</organism>
<comment type="caution">
    <text evidence="1">The sequence shown here is derived from an EMBL/GenBank/DDBJ whole genome shotgun (WGS) entry which is preliminary data.</text>
</comment>
<dbReference type="AlphaFoldDB" id="A0AAV6U6I2"/>
<dbReference type="EMBL" id="JAFNEN010000641">
    <property type="protein sequence ID" value="KAG8179255.1"/>
    <property type="molecule type" value="Genomic_DNA"/>
</dbReference>
<sequence length="109" mass="12451">MRRNAALSNVKFPTPFGGLEFEEAITKKSQNNIPKVPSLPKNSPRTKIVLLNQSSKQPKNYPIFNFDKKKFAKLFDRTTLLRLSRRFLRGAPLYNPVKDIKSQCGVSLD</sequence>
<dbReference type="Proteomes" id="UP000827092">
    <property type="component" value="Unassembled WGS sequence"/>
</dbReference>
<reference evidence="1 2" key="1">
    <citation type="journal article" date="2022" name="Nat. Ecol. Evol.">
        <title>A masculinizing supergene underlies an exaggerated male reproductive morph in a spider.</title>
        <authorList>
            <person name="Hendrickx F."/>
            <person name="De Corte Z."/>
            <person name="Sonet G."/>
            <person name="Van Belleghem S.M."/>
            <person name="Kostlbacher S."/>
            <person name="Vangestel C."/>
        </authorList>
    </citation>
    <scope>NUCLEOTIDE SEQUENCE [LARGE SCALE GENOMIC DNA]</scope>
    <source>
        <strain evidence="1">W744_W776</strain>
    </source>
</reference>
<name>A0AAV6U6I2_9ARAC</name>
<evidence type="ECO:0000313" key="1">
    <source>
        <dbReference type="EMBL" id="KAG8179255.1"/>
    </source>
</evidence>
<keyword evidence="2" id="KW-1185">Reference proteome</keyword>